<name>A0A831RYG7_9GAMM</name>
<dbReference type="EMBL" id="DRLF01000408">
    <property type="protein sequence ID" value="HEC07560.1"/>
    <property type="molecule type" value="Genomic_DNA"/>
</dbReference>
<dbReference type="Proteomes" id="UP000886339">
    <property type="component" value="Unassembled WGS sequence"/>
</dbReference>
<reference evidence="9" key="1">
    <citation type="journal article" date="2020" name="mSystems">
        <title>Genome- and Community-Level Interaction Insights into Carbon Utilization and Element Cycling Functions of Hydrothermarchaeota in Hydrothermal Sediment.</title>
        <authorList>
            <person name="Zhou Z."/>
            <person name="Liu Y."/>
            <person name="Xu W."/>
            <person name="Pan J."/>
            <person name="Luo Z.H."/>
            <person name="Li M."/>
        </authorList>
    </citation>
    <scope>NUCLEOTIDE SEQUENCE [LARGE SCALE GENOMIC DNA]</scope>
    <source>
        <strain evidence="9">HyVt-458</strain>
    </source>
</reference>
<proteinExistence type="inferred from homology"/>
<feature type="transmembrane region" description="Helical" evidence="8">
    <location>
        <begin position="158"/>
        <end position="186"/>
    </location>
</feature>
<dbReference type="GO" id="GO:0005886">
    <property type="term" value="C:plasma membrane"/>
    <property type="evidence" value="ECO:0007669"/>
    <property type="project" value="UniProtKB-SubCell"/>
</dbReference>
<keyword evidence="5 8" id="KW-0812">Transmembrane</keyword>
<evidence type="ECO:0000256" key="6">
    <source>
        <dbReference type="ARBA" id="ARBA00022989"/>
    </source>
</evidence>
<evidence type="ECO:0000256" key="7">
    <source>
        <dbReference type="ARBA" id="ARBA00023136"/>
    </source>
</evidence>
<dbReference type="PANTHER" id="PTHR21716:SF67">
    <property type="entry name" value="TRANSPORT PROTEIN YDIK-RELATED"/>
    <property type="match status" value="1"/>
</dbReference>
<sequence length="377" mass="39713">MTSNDTLIKNTLSKEFIDLVIRIGLIGFLVYASVKIVSPFLGILLWGLILAVTLYPIHQKLVGRFSLGQGKAATLLVLTGILIIGVPATLLGGSAVEFAEKSYTSFKGRTVLVKPPPPSVAEWPLIGPKVYKAWEMAASDRSALMKQIRPLIEKSLKIMLGTVAGVAGGLLQFLFSMVIAGIMMAFGESGSRAMWRILRRFGGPEKGDQLFVLSTATIRSVSMGVIGVALIQSLLLGVGFAWAGVPAAGLLAMVVLVFGIAQLPAAVISLPVIGYLWWANPDATMSNIFFSIYLLIAGMADNVLKPLMLGRGVDAPMPVILIGALGGMVSGGLVGLFVGAVLLALAYVIFMDWVAEGEEAEAPETAPQGQAGETAVT</sequence>
<gene>
    <name evidence="9" type="ORF">ENJ12_11950</name>
</gene>
<comment type="caution">
    <text evidence="9">The sequence shown here is derived from an EMBL/GenBank/DDBJ whole genome shotgun (WGS) entry which is preliminary data.</text>
</comment>
<protein>
    <submittedName>
        <fullName evidence="9">AI-2E family transporter</fullName>
    </submittedName>
</protein>
<evidence type="ECO:0000256" key="3">
    <source>
        <dbReference type="ARBA" id="ARBA00022448"/>
    </source>
</evidence>
<evidence type="ECO:0000256" key="1">
    <source>
        <dbReference type="ARBA" id="ARBA00004651"/>
    </source>
</evidence>
<evidence type="ECO:0000256" key="5">
    <source>
        <dbReference type="ARBA" id="ARBA00022692"/>
    </source>
</evidence>
<dbReference type="AlphaFoldDB" id="A0A831RYG7"/>
<evidence type="ECO:0000256" key="2">
    <source>
        <dbReference type="ARBA" id="ARBA00009773"/>
    </source>
</evidence>
<dbReference type="InterPro" id="IPR002549">
    <property type="entry name" value="AI-2E-like"/>
</dbReference>
<evidence type="ECO:0000256" key="4">
    <source>
        <dbReference type="ARBA" id="ARBA00022475"/>
    </source>
</evidence>
<keyword evidence="4" id="KW-1003">Cell membrane</keyword>
<evidence type="ECO:0000313" key="9">
    <source>
        <dbReference type="EMBL" id="HEC07560.1"/>
    </source>
</evidence>
<dbReference type="PANTHER" id="PTHR21716">
    <property type="entry name" value="TRANSMEMBRANE PROTEIN"/>
    <property type="match status" value="1"/>
</dbReference>
<feature type="transmembrane region" description="Helical" evidence="8">
    <location>
        <begin position="284"/>
        <end position="304"/>
    </location>
</feature>
<feature type="transmembrane region" description="Helical" evidence="8">
    <location>
        <begin position="16"/>
        <end position="33"/>
    </location>
</feature>
<feature type="transmembrane region" description="Helical" evidence="8">
    <location>
        <begin position="316"/>
        <end position="349"/>
    </location>
</feature>
<evidence type="ECO:0000256" key="8">
    <source>
        <dbReference type="SAM" id="Phobius"/>
    </source>
</evidence>
<keyword evidence="6 8" id="KW-1133">Transmembrane helix</keyword>
<keyword evidence="3" id="KW-0813">Transport</keyword>
<comment type="subcellular location">
    <subcellularLocation>
        <location evidence="1">Cell membrane</location>
        <topology evidence="1">Multi-pass membrane protein</topology>
    </subcellularLocation>
</comment>
<feature type="transmembrane region" description="Helical" evidence="8">
    <location>
        <begin position="250"/>
        <end position="278"/>
    </location>
</feature>
<dbReference type="Pfam" id="PF01594">
    <property type="entry name" value="AI-2E_transport"/>
    <property type="match status" value="1"/>
</dbReference>
<feature type="transmembrane region" description="Helical" evidence="8">
    <location>
        <begin position="221"/>
        <end position="243"/>
    </location>
</feature>
<comment type="similarity">
    <text evidence="2">Belongs to the autoinducer-2 exporter (AI-2E) (TC 2.A.86) family.</text>
</comment>
<feature type="transmembrane region" description="Helical" evidence="8">
    <location>
        <begin position="77"/>
        <end position="99"/>
    </location>
</feature>
<accession>A0A831RYG7</accession>
<keyword evidence="7 8" id="KW-0472">Membrane</keyword>
<organism evidence="9">
    <name type="scientific">Thiolapillus brandeum</name>
    <dbReference type="NCBI Taxonomy" id="1076588"/>
    <lineage>
        <taxon>Bacteria</taxon>
        <taxon>Pseudomonadati</taxon>
        <taxon>Pseudomonadota</taxon>
        <taxon>Gammaproteobacteria</taxon>
        <taxon>Chromatiales</taxon>
        <taxon>Sedimenticolaceae</taxon>
        <taxon>Thiolapillus</taxon>
    </lineage>
</organism>